<proteinExistence type="predicted"/>
<sequence>MQPIGYSYLNRYYKLLLPKLGLEVYIDNTVDTECIRNYGSFKRKLLPRSRKFIDCPYEQMISAIKYQGIRLHYFSAIFNNSLLKKADFSAFLAKKPNSKYNRVLWFLYEWLTNSKLDLPDLKSGNYIQLFEEKYYYTLKNGNKNKRTRVINNAIGTQAFCPTVRKTLEVKNLAKIDVYDTAWAKMQTLGDFLSSDVIGRSINYLYTKETKSSTEIEHEKPDKKKMQRFLNAIKNAGLFELTKEKIIDLQNQIVEDKARVTDYRTSEIYVGSTIQRLNFIDEDVHYVGVLAKYVPEMMEGLLSTHDNLMLDGRVPPLIHAAIISFGEVYIHPMDDGNGRIHRYLIHDVMKQREPEHKFIIPISAAILKNTAKYDAVLESISKPVMAMLEWELDTENNNRLIIHNDIDYMYRYPDYTEHVKFTYEMMNSAISDELISEICLLIAFDRIKRYINDIADIPNNKLDKITSIIINAGGKASKQKRAFIEKHIEHDCLPEVEAKSTQLLKEIKDRFNIDIKSLMRKLP</sequence>
<name>A0A316FBJ1_9GAMM</name>
<dbReference type="PANTHER" id="PTHR13504:SF38">
    <property type="entry name" value="FIDO DOMAIN-CONTAINING PROTEIN"/>
    <property type="match status" value="1"/>
</dbReference>
<dbReference type="EMBL" id="QGGU01000017">
    <property type="protein sequence ID" value="PWK42823.1"/>
    <property type="molecule type" value="Genomic_DNA"/>
</dbReference>
<dbReference type="SUPFAM" id="SSF140931">
    <property type="entry name" value="Fic-like"/>
    <property type="match status" value="1"/>
</dbReference>
<evidence type="ECO:0000259" key="1">
    <source>
        <dbReference type="PROSITE" id="PS51459"/>
    </source>
</evidence>
<dbReference type="Pfam" id="PF02661">
    <property type="entry name" value="Fic"/>
    <property type="match status" value="1"/>
</dbReference>
<reference evidence="2 3" key="1">
    <citation type="submission" date="2018-05" db="EMBL/GenBank/DDBJ databases">
        <title>Genomic Encyclopedia of Type Strains, Phase IV (KMG-IV): sequencing the most valuable type-strain genomes for metagenomic binning, comparative biology and taxonomic classification.</title>
        <authorList>
            <person name="Goeker M."/>
        </authorList>
    </citation>
    <scope>NUCLEOTIDE SEQUENCE [LARGE SCALE GENOMIC DNA]</scope>
    <source>
        <strain evidence="2 3">DSM 25350</strain>
    </source>
</reference>
<keyword evidence="3" id="KW-1185">Reference proteome</keyword>
<dbReference type="InterPro" id="IPR040198">
    <property type="entry name" value="Fido_containing"/>
</dbReference>
<comment type="caution">
    <text evidence="2">The sequence shown here is derived from an EMBL/GenBank/DDBJ whole genome shotgun (WGS) entry which is preliminary data.</text>
</comment>
<dbReference type="OrthoDB" id="9807853at2"/>
<dbReference type="InterPro" id="IPR036597">
    <property type="entry name" value="Fido-like_dom_sf"/>
</dbReference>
<feature type="domain" description="Fido" evidence="1">
    <location>
        <begin position="240"/>
        <end position="392"/>
    </location>
</feature>
<dbReference type="Gene3D" id="1.10.3290.10">
    <property type="entry name" value="Fido-like domain"/>
    <property type="match status" value="1"/>
</dbReference>
<evidence type="ECO:0000313" key="2">
    <source>
        <dbReference type="EMBL" id="PWK42823.1"/>
    </source>
</evidence>
<evidence type="ECO:0000313" key="3">
    <source>
        <dbReference type="Proteomes" id="UP000245790"/>
    </source>
</evidence>
<gene>
    <name evidence="2" type="ORF">C8D97_11725</name>
</gene>
<dbReference type="AlphaFoldDB" id="A0A316FBJ1"/>
<dbReference type="RefSeq" id="WP_109765089.1">
    <property type="nucleotide sequence ID" value="NZ_QGGU01000017.1"/>
</dbReference>
<dbReference type="PANTHER" id="PTHR13504">
    <property type="entry name" value="FIDO DOMAIN-CONTAINING PROTEIN DDB_G0283145"/>
    <property type="match status" value="1"/>
</dbReference>
<protein>
    <submittedName>
        <fullName evidence="2">Fic/DOC family protein</fullName>
    </submittedName>
</protein>
<organism evidence="2 3">
    <name type="scientific">Pleionea mediterranea</name>
    <dbReference type="NCBI Taxonomy" id="523701"/>
    <lineage>
        <taxon>Bacteria</taxon>
        <taxon>Pseudomonadati</taxon>
        <taxon>Pseudomonadota</taxon>
        <taxon>Gammaproteobacteria</taxon>
        <taxon>Oceanospirillales</taxon>
        <taxon>Pleioneaceae</taxon>
        <taxon>Pleionea</taxon>
    </lineage>
</organism>
<dbReference type="InterPro" id="IPR003812">
    <property type="entry name" value="Fido"/>
</dbReference>
<accession>A0A316FBJ1</accession>
<dbReference type="Proteomes" id="UP000245790">
    <property type="component" value="Unassembled WGS sequence"/>
</dbReference>
<dbReference type="PROSITE" id="PS51459">
    <property type="entry name" value="FIDO"/>
    <property type="match status" value="1"/>
</dbReference>